<evidence type="ECO:0000313" key="3">
    <source>
        <dbReference type="Proteomes" id="UP000594454"/>
    </source>
</evidence>
<evidence type="ECO:0000313" key="2">
    <source>
        <dbReference type="EMBL" id="CAD7090390.1"/>
    </source>
</evidence>
<accession>A0A7R8V194</accession>
<gene>
    <name evidence="2" type="ORF">HERILL_LOCUS12874</name>
</gene>
<name>A0A7R8V194_HERIL</name>
<dbReference type="Proteomes" id="UP000594454">
    <property type="component" value="Chromosome 5"/>
</dbReference>
<dbReference type="AlphaFoldDB" id="A0A7R8V194"/>
<dbReference type="EMBL" id="LR899013">
    <property type="protein sequence ID" value="CAD7090390.1"/>
    <property type="molecule type" value="Genomic_DNA"/>
</dbReference>
<reference evidence="2 3" key="1">
    <citation type="submission" date="2020-11" db="EMBL/GenBank/DDBJ databases">
        <authorList>
            <person name="Wallbank WR R."/>
            <person name="Pardo Diaz C."/>
            <person name="Kozak K."/>
            <person name="Martin S."/>
            <person name="Jiggins C."/>
            <person name="Moest M."/>
            <person name="Warren A I."/>
            <person name="Generalovic N T."/>
            <person name="Byers J.R.P. K."/>
            <person name="Montejo-Kovacevich G."/>
            <person name="Yen C E."/>
        </authorList>
    </citation>
    <scope>NUCLEOTIDE SEQUENCE [LARGE SCALE GENOMIC DNA]</scope>
</reference>
<proteinExistence type="predicted"/>
<organism evidence="2 3">
    <name type="scientific">Hermetia illucens</name>
    <name type="common">Black soldier fly</name>
    <dbReference type="NCBI Taxonomy" id="343691"/>
    <lineage>
        <taxon>Eukaryota</taxon>
        <taxon>Metazoa</taxon>
        <taxon>Ecdysozoa</taxon>
        <taxon>Arthropoda</taxon>
        <taxon>Hexapoda</taxon>
        <taxon>Insecta</taxon>
        <taxon>Pterygota</taxon>
        <taxon>Neoptera</taxon>
        <taxon>Endopterygota</taxon>
        <taxon>Diptera</taxon>
        <taxon>Brachycera</taxon>
        <taxon>Stratiomyomorpha</taxon>
        <taxon>Stratiomyidae</taxon>
        <taxon>Hermetiinae</taxon>
        <taxon>Hermetia</taxon>
    </lineage>
</organism>
<dbReference type="InParanoid" id="A0A7R8V194"/>
<evidence type="ECO:0000256" key="1">
    <source>
        <dbReference type="SAM" id="SignalP"/>
    </source>
</evidence>
<dbReference type="Pfam" id="PF16027">
    <property type="entry name" value="DUF4786"/>
    <property type="match status" value="1"/>
</dbReference>
<protein>
    <submittedName>
        <fullName evidence="2">Uncharacterized protein</fullName>
    </submittedName>
</protein>
<feature type="chain" id="PRO_5030700591" evidence="1">
    <location>
        <begin position="24"/>
        <end position="195"/>
    </location>
</feature>
<keyword evidence="3" id="KW-1185">Reference proteome</keyword>
<sequence length="195" mass="22378">MILPNVALFLVVIILPLSHGTHTKYPPNMVEEYTPDDPYFIEDRDANSPNEIEYEKSRQLRLSGIPNLPLPLYFLNQNKNRKNSNKKRMKESSIYYIRLPASPYVIVPGLGYVSQPPTISPLLGIAPDQAAKPVDFKDGFVSDDGYDDYLLDRREKPVKVMNKKKVVKNSKIERIRGLFYFNGRPEKVIILPVDE</sequence>
<dbReference type="InterPro" id="IPR031983">
    <property type="entry name" value="DUF4786"/>
</dbReference>
<keyword evidence="1" id="KW-0732">Signal</keyword>
<dbReference type="OrthoDB" id="7700260at2759"/>
<feature type="signal peptide" evidence="1">
    <location>
        <begin position="1"/>
        <end position="23"/>
    </location>
</feature>